<sequence>MHWCQGLDRSQLANHVTSNYTSLLLSFDLSKAGRSPPKLTQFESQSCSPPSALCGGDSQCFARWHNLVHVS</sequence>
<keyword evidence="2" id="KW-1185">Reference proteome</keyword>
<gene>
    <name evidence="1" type="ORF">L873DRAFT_1802508</name>
</gene>
<protein>
    <submittedName>
        <fullName evidence="1">Uncharacterized protein</fullName>
    </submittedName>
</protein>
<evidence type="ECO:0000313" key="2">
    <source>
        <dbReference type="Proteomes" id="UP000276215"/>
    </source>
</evidence>
<proteinExistence type="predicted"/>
<reference evidence="1 2" key="1">
    <citation type="journal article" date="2018" name="Nat. Ecol. Evol.">
        <title>Pezizomycetes genomes reveal the molecular basis of ectomycorrhizal truffle lifestyle.</title>
        <authorList>
            <person name="Murat C."/>
            <person name="Payen T."/>
            <person name="Noel B."/>
            <person name="Kuo A."/>
            <person name="Morin E."/>
            <person name="Chen J."/>
            <person name="Kohler A."/>
            <person name="Krizsan K."/>
            <person name="Balestrini R."/>
            <person name="Da Silva C."/>
            <person name="Montanini B."/>
            <person name="Hainaut M."/>
            <person name="Levati E."/>
            <person name="Barry K.W."/>
            <person name="Belfiori B."/>
            <person name="Cichocki N."/>
            <person name="Clum A."/>
            <person name="Dockter R.B."/>
            <person name="Fauchery L."/>
            <person name="Guy J."/>
            <person name="Iotti M."/>
            <person name="Le Tacon F."/>
            <person name="Lindquist E.A."/>
            <person name="Lipzen A."/>
            <person name="Malagnac F."/>
            <person name="Mello A."/>
            <person name="Molinier V."/>
            <person name="Miyauchi S."/>
            <person name="Poulain J."/>
            <person name="Riccioni C."/>
            <person name="Rubini A."/>
            <person name="Sitrit Y."/>
            <person name="Splivallo R."/>
            <person name="Traeger S."/>
            <person name="Wang M."/>
            <person name="Zifcakova L."/>
            <person name="Wipf D."/>
            <person name="Zambonelli A."/>
            <person name="Paolocci F."/>
            <person name="Nowrousian M."/>
            <person name="Ottonello S."/>
            <person name="Baldrian P."/>
            <person name="Spatafora J.W."/>
            <person name="Henrissat B."/>
            <person name="Nagy L.G."/>
            <person name="Aury J.M."/>
            <person name="Wincker P."/>
            <person name="Grigoriev I.V."/>
            <person name="Bonfante P."/>
            <person name="Martin F.M."/>
        </authorList>
    </citation>
    <scope>NUCLEOTIDE SEQUENCE [LARGE SCALE GENOMIC DNA]</scope>
    <source>
        <strain evidence="1 2">120613-1</strain>
    </source>
</reference>
<name>A0A3N4JXW7_9PEZI</name>
<evidence type="ECO:0000313" key="1">
    <source>
        <dbReference type="EMBL" id="RPB02088.1"/>
    </source>
</evidence>
<accession>A0A3N4JXW7</accession>
<dbReference type="Proteomes" id="UP000276215">
    <property type="component" value="Unassembled WGS sequence"/>
</dbReference>
<dbReference type="AlphaFoldDB" id="A0A3N4JXW7"/>
<dbReference type="EMBL" id="ML120369">
    <property type="protein sequence ID" value="RPB02088.1"/>
    <property type="molecule type" value="Genomic_DNA"/>
</dbReference>
<organism evidence="1 2">
    <name type="scientific">Choiromyces venosus 120613-1</name>
    <dbReference type="NCBI Taxonomy" id="1336337"/>
    <lineage>
        <taxon>Eukaryota</taxon>
        <taxon>Fungi</taxon>
        <taxon>Dikarya</taxon>
        <taxon>Ascomycota</taxon>
        <taxon>Pezizomycotina</taxon>
        <taxon>Pezizomycetes</taxon>
        <taxon>Pezizales</taxon>
        <taxon>Tuberaceae</taxon>
        <taxon>Choiromyces</taxon>
    </lineage>
</organism>